<proteinExistence type="predicted"/>
<dbReference type="AlphaFoldDB" id="A0AB38G281"/>
<feature type="domain" description="Fimbrial-type adhesion" evidence="2">
    <location>
        <begin position="39"/>
        <end position="185"/>
    </location>
</feature>
<dbReference type="InterPro" id="IPR050263">
    <property type="entry name" value="Bact_Fimbrial_Adh_Pro"/>
</dbReference>
<organism evidence="3 4">
    <name type="scientific">Yokenella regensburgei</name>
    <dbReference type="NCBI Taxonomy" id="158877"/>
    <lineage>
        <taxon>Bacteria</taxon>
        <taxon>Pseudomonadati</taxon>
        <taxon>Pseudomonadota</taxon>
        <taxon>Gammaproteobacteria</taxon>
        <taxon>Enterobacterales</taxon>
        <taxon>Enterobacteriaceae</taxon>
        <taxon>Yokenella</taxon>
    </lineage>
</organism>
<accession>A0AB38G281</accession>
<dbReference type="PANTHER" id="PTHR33420">
    <property type="entry name" value="FIMBRIAL SUBUNIT ELFA-RELATED"/>
    <property type="match status" value="1"/>
</dbReference>
<dbReference type="InterPro" id="IPR036937">
    <property type="entry name" value="Adhesion_dom_fimbrial_sf"/>
</dbReference>
<keyword evidence="1" id="KW-0732">Signal</keyword>
<gene>
    <name evidence="3" type="primary">papK</name>
    <name evidence="3" type="ORF">NCTC11967_04322</name>
</gene>
<comment type="caution">
    <text evidence="3">The sequence shown here is derived from an EMBL/GenBank/DDBJ whole genome shotgun (WGS) entry which is preliminary data.</text>
</comment>
<feature type="signal peptide" evidence="1">
    <location>
        <begin position="1"/>
        <end position="26"/>
    </location>
</feature>
<dbReference type="GO" id="GO:0009289">
    <property type="term" value="C:pilus"/>
    <property type="evidence" value="ECO:0007669"/>
    <property type="project" value="InterPro"/>
</dbReference>
<sequence>MGSRTIAGRSAGILLLMMVLAGHAAAGNGGVKVTSDNLKFDGTLVADPCELDPNTTDITLDFGTVIDTYLYLNTRTHAQPFTLRLLECDLSLGNQVEVTFKGTQSKELPGFLALSNSTASGIALGLEQKDGTPLPLNKTVPAFTLAGGTNDLVLYGYVIGEPSALAAHTLRRGAFEALATFELNYP</sequence>
<evidence type="ECO:0000313" key="4">
    <source>
        <dbReference type="Proteomes" id="UP000251313"/>
    </source>
</evidence>
<name>A0AB38G281_9ENTR</name>
<reference evidence="3 4" key="1">
    <citation type="submission" date="2018-06" db="EMBL/GenBank/DDBJ databases">
        <authorList>
            <consortium name="Pathogen Informatics"/>
            <person name="Doyle S."/>
        </authorList>
    </citation>
    <scope>NUCLEOTIDE SEQUENCE [LARGE SCALE GENOMIC DNA]</scope>
    <source>
        <strain evidence="3 4">NCTC11967</strain>
    </source>
</reference>
<dbReference type="Pfam" id="PF00419">
    <property type="entry name" value="Fimbrial"/>
    <property type="match status" value="1"/>
</dbReference>
<protein>
    <submittedName>
        <fullName evidence="3">Fimbrial adapter papK</fullName>
    </submittedName>
</protein>
<dbReference type="RefSeq" id="WP_038256989.1">
    <property type="nucleotide sequence ID" value="NZ_UAVL01000020.1"/>
</dbReference>
<dbReference type="SUPFAM" id="SSF49401">
    <property type="entry name" value="Bacterial adhesins"/>
    <property type="match status" value="1"/>
</dbReference>
<evidence type="ECO:0000256" key="1">
    <source>
        <dbReference type="SAM" id="SignalP"/>
    </source>
</evidence>
<dbReference type="PANTHER" id="PTHR33420:SF9">
    <property type="entry name" value="MINOR FIMBRIAL SUBUNIT"/>
    <property type="match status" value="1"/>
</dbReference>
<dbReference type="GO" id="GO:0043709">
    <property type="term" value="P:cell adhesion involved in single-species biofilm formation"/>
    <property type="evidence" value="ECO:0007669"/>
    <property type="project" value="TreeGrafter"/>
</dbReference>
<dbReference type="InterPro" id="IPR000259">
    <property type="entry name" value="Adhesion_dom_fimbrial"/>
</dbReference>
<dbReference type="EMBL" id="UAVL01000020">
    <property type="protein sequence ID" value="SQA65294.1"/>
    <property type="molecule type" value="Genomic_DNA"/>
</dbReference>
<dbReference type="Gene3D" id="2.60.40.1090">
    <property type="entry name" value="Fimbrial-type adhesion domain"/>
    <property type="match status" value="1"/>
</dbReference>
<dbReference type="Proteomes" id="UP000251313">
    <property type="component" value="Unassembled WGS sequence"/>
</dbReference>
<evidence type="ECO:0000313" key="3">
    <source>
        <dbReference type="EMBL" id="SQA65294.1"/>
    </source>
</evidence>
<evidence type="ECO:0000259" key="2">
    <source>
        <dbReference type="Pfam" id="PF00419"/>
    </source>
</evidence>
<feature type="chain" id="PRO_5044259305" evidence="1">
    <location>
        <begin position="27"/>
        <end position="186"/>
    </location>
</feature>
<dbReference type="InterPro" id="IPR008966">
    <property type="entry name" value="Adhesion_dom_sf"/>
</dbReference>